<keyword evidence="8" id="KW-1185">Reference proteome</keyword>
<feature type="signal peptide" evidence="5">
    <location>
        <begin position="1"/>
        <end position="18"/>
    </location>
</feature>
<reference evidence="7" key="1">
    <citation type="submission" date="2022-09" db="EMBL/GenBank/DDBJ databases">
        <title>Aureispira anguillicida sp. nov., isolated from Leptocephalus of Japanese eel Anguilla japonica.</title>
        <authorList>
            <person name="Yuasa K."/>
            <person name="Mekata T."/>
            <person name="Ikunari K."/>
        </authorList>
    </citation>
    <scope>NUCLEOTIDE SEQUENCE</scope>
    <source>
        <strain evidence="7">EL160426</strain>
    </source>
</reference>
<evidence type="ECO:0000256" key="3">
    <source>
        <dbReference type="PROSITE-ProRule" id="PRU00339"/>
    </source>
</evidence>
<organism evidence="7 8">
    <name type="scientific">Aureispira anguillae</name>
    <dbReference type="NCBI Taxonomy" id="2864201"/>
    <lineage>
        <taxon>Bacteria</taxon>
        <taxon>Pseudomonadati</taxon>
        <taxon>Bacteroidota</taxon>
        <taxon>Saprospiria</taxon>
        <taxon>Saprospirales</taxon>
        <taxon>Saprospiraceae</taxon>
        <taxon>Aureispira</taxon>
    </lineage>
</organism>
<evidence type="ECO:0000256" key="4">
    <source>
        <dbReference type="SAM" id="Phobius"/>
    </source>
</evidence>
<evidence type="ECO:0000256" key="1">
    <source>
        <dbReference type="ARBA" id="ARBA00022737"/>
    </source>
</evidence>
<name>A0A916DV32_9BACT</name>
<keyword evidence="4" id="KW-1133">Transmembrane helix</keyword>
<dbReference type="PANTHER" id="PTHR45641:SF19">
    <property type="entry name" value="NEPHROCYSTIN-3"/>
    <property type="match status" value="1"/>
</dbReference>
<evidence type="ECO:0000259" key="6">
    <source>
        <dbReference type="Pfam" id="PF12770"/>
    </source>
</evidence>
<sequence>MKYIFIVFSCFLGSMLYAQDDLNPQELIQYSFDELDTLYKHSQQDFQAALIYAQVLANKAKLTYGEADTTYGVRLISLGMQHYYLGSYQKTVEAWTRAKEIFESSWGVEDPEYISVLGNIALLYYYLGNYKDSEALTLEVKAIRARTVGKKHEEYAFILNNLGLLYWRTGRYDKAEGIYLEAKQIMEQTIGETHQEYANVISNLASLYYEMGRHEEVEPLYLQTKEIMAKTQGTEHPRYTACLTNLAGLYITLDEPQKAEKLYLEAQDISKRTIGKEHPEYSIGLHSLGVLYYNTNRLKEALVVLLEAKQLLAKSVGTKYHEYLSVLNSLGRIYLKMGALEQAHQACLEAKNTSTAIFGKRHQLYFTSLYRLTSIHIAQKKYTKAWDLCWESIASNTGQAHLNRGIDEDWSAQLLEAVYFSKTEMENTLETMYQLLGREQTIENLKKQIIVASLAVDLLEKNRQEYIGESDQLRLLSQSGIWTNRAIEVLAKLESLAYSGKNKALAFQFAERNKSVLLYNAIQTERAYVFGGLPDSLVLKEKNLYEEKLSLKAALLEELPKEEEQELQKELVAINLDLNAFKEEVELKYPKYSQLKYQQSTISVEALQAALDEKTAMIEYVISDSLVYIFYIDQQEIDLVARPIRKHELTEAIQKMHAVLSGYQFVIKEPKLAYYTYAKYAHWLYQELLAPVLKGKEQLQNLVIITDGELGHLPFETFLVEDAAQKEDYKKLHYLLNDYTVSYAYSALLWKENQRGNKKRQAKYQMLALAAAYNLSDTANLDHLLPAYQTLRKNLHPIVNTQKEVEMLANSFDGTFLKGAPANEHFFKQIAKDYSILHLAMHGVLNRRSPALSALAFSENKDGKEDNFLQAYEISQLNLNADLVVLSACETGYGEFEEGNGIASLARSFMYAGVPSLVVSLWPVNDHSTKFIMKGFYDHLKAGLGKAAALRQAKLDYLASAKGLSTNPAFWSPFIQLGAIEPVRLAPKSNKKMYLWMAIGAVVLGAFLFLFWRNKNKEI</sequence>
<keyword evidence="4" id="KW-0812">Transmembrane</keyword>
<evidence type="ECO:0000256" key="2">
    <source>
        <dbReference type="ARBA" id="ARBA00022803"/>
    </source>
</evidence>
<keyword evidence="2 3" id="KW-0802">TPR repeat</keyword>
<dbReference type="KEGG" id="aup:AsAng_0040520"/>
<keyword evidence="4" id="KW-0472">Membrane</keyword>
<feature type="repeat" description="TPR" evidence="3">
    <location>
        <begin position="156"/>
        <end position="189"/>
    </location>
</feature>
<gene>
    <name evidence="7" type="ORF">AsAng_0040520</name>
</gene>
<dbReference type="RefSeq" id="WP_264788599.1">
    <property type="nucleotide sequence ID" value="NZ_AP026867.1"/>
</dbReference>
<dbReference type="SMART" id="SM00028">
    <property type="entry name" value="TPR"/>
    <property type="match status" value="7"/>
</dbReference>
<dbReference type="SUPFAM" id="SSF48452">
    <property type="entry name" value="TPR-like"/>
    <property type="match status" value="3"/>
</dbReference>
<dbReference type="InterPro" id="IPR019734">
    <property type="entry name" value="TPR_rpt"/>
</dbReference>
<dbReference type="AlphaFoldDB" id="A0A916DV32"/>
<dbReference type="Gene3D" id="1.25.40.10">
    <property type="entry name" value="Tetratricopeptide repeat domain"/>
    <property type="match status" value="2"/>
</dbReference>
<keyword evidence="5" id="KW-0732">Signal</keyword>
<evidence type="ECO:0000313" key="7">
    <source>
        <dbReference type="EMBL" id="BDS13317.1"/>
    </source>
</evidence>
<evidence type="ECO:0000313" key="8">
    <source>
        <dbReference type="Proteomes" id="UP001060919"/>
    </source>
</evidence>
<feature type="chain" id="PRO_5036949983" evidence="5">
    <location>
        <begin position="19"/>
        <end position="1019"/>
    </location>
</feature>
<accession>A0A916DV32</accession>
<dbReference type="Proteomes" id="UP001060919">
    <property type="component" value="Chromosome"/>
</dbReference>
<keyword evidence="1" id="KW-0677">Repeat</keyword>
<evidence type="ECO:0000256" key="5">
    <source>
        <dbReference type="SAM" id="SignalP"/>
    </source>
</evidence>
<dbReference type="InterPro" id="IPR011990">
    <property type="entry name" value="TPR-like_helical_dom_sf"/>
</dbReference>
<feature type="domain" description="CHAT" evidence="6">
    <location>
        <begin position="679"/>
        <end position="978"/>
    </location>
</feature>
<dbReference type="PANTHER" id="PTHR45641">
    <property type="entry name" value="TETRATRICOPEPTIDE REPEAT PROTEIN (AFU_ORTHOLOGUE AFUA_6G03870)"/>
    <property type="match status" value="1"/>
</dbReference>
<protein>
    <submittedName>
        <fullName evidence="7">CHAT domain-containing protein</fullName>
    </submittedName>
</protein>
<dbReference type="Pfam" id="PF13424">
    <property type="entry name" value="TPR_12"/>
    <property type="match status" value="2"/>
</dbReference>
<dbReference type="InterPro" id="IPR024983">
    <property type="entry name" value="CHAT_dom"/>
</dbReference>
<dbReference type="PROSITE" id="PS50005">
    <property type="entry name" value="TPR"/>
    <property type="match status" value="1"/>
</dbReference>
<proteinExistence type="predicted"/>
<dbReference type="EMBL" id="AP026867">
    <property type="protein sequence ID" value="BDS13317.1"/>
    <property type="molecule type" value="Genomic_DNA"/>
</dbReference>
<feature type="transmembrane region" description="Helical" evidence="4">
    <location>
        <begin position="993"/>
        <end position="1012"/>
    </location>
</feature>
<dbReference type="Pfam" id="PF13374">
    <property type="entry name" value="TPR_10"/>
    <property type="match status" value="2"/>
</dbReference>
<dbReference type="Pfam" id="PF12770">
    <property type="entry name" value="CHAT"/>
    <property type="match status" value="1"/>
</dbReference>